<evidence type="ECO:0000313" key="6">
    <source>
        <dbReference type="EnsemblPlants" id="TraesCS5B02G538200.1"/>
    </source>
</evidence>
<dbReference type="PANTHER" id="PTHR46224:SF63">
    <property type="entry name" value="OS02G0493300 PROTEIN"/>
    <property type="match status" value="1"/>
</dbReference>
<keyword evidence="2 4" id="KW-0802">TPR repeat</keyword>
<dbReference type="Gene3D" id="1.25.40.10">
    <property type="entry name" value="Tetratricopeptide repeat domain"/>
    <property type="match status" value="1"/>
</dbReference>
<dbReference type="SUPFAM" id="SSF48403">
    <property type="entry name" value="Ankyrin repeat"/>
    <property type="match status" value="1"/>
</dbReference>
<dbReference type="InterPro" id="IPR051616">
    <property type="entry name" value="Cul2-RING_E3_ligase_SR"/>
</dbReference>
<feature type="repeat" description="ANK" evidence="3">
    <location>
        <begin position="66"/>
        <end position="99"/>
    </location>
</feature>
<dbReference type="KEGG" id="taes:123114396"/>
<gene>
    <name evidence="6" type="primary">LOC123114396</name>
</gene>
<dbReference type="InterPro" id="IPR013105">
    <property type="entry name" value="TPR_2"/>
</dbReference>
<dbReference type="InterPro" id="IPR002110">
    <property type="entry name" value="Ankyrin_rpt"/>
</dbReference>
<dbReference type="PROSITE" id="PS50088">
    <property type="entry name" value="ANK_REPEAT"/>
    <property type="match status" value="4"/>
</dbReference>
<dbReference type="AlphaFoldDB" id="A0A3B6LY22"/>
<dbReference type="Pfam" id="PF12796">
    <property type="entry name" value="Ank_2"/>
    <property type="match status" value="2"/>
</dbReference>
<dbReference type="PROSITE" id="PS50005">
    <property type="entry name" value="TPR"/>
    <property type="match status" value="1"/>
</dbReference>
<dbReference type="SMART" id="SM00028">
    <property type="entry name" value="TPR"/>
    <property type="match status" value="2"/>
</dbReference>
<accession>A0A3B6LY22</accession>
<feature type="repeat" description="ANK" evidence="3">
    <location>
        <begin position="198"/>
        <end position="226"/>
    </location>
</feature>
<feature type="region of interest" description="Disordered" evidence="5">
    <location>
        <begin position="1"/>
        <end position="24"/>
    </location>
</feature>
<dbReference type="SMART" id="SM00248">
    <property type="entry name" value="ANK"/>
    <property type="match status" value="6"/>
</dbReference>
<dbReference type="Gramene" id="TraesNOR5B03G03047710.1">
    <property type="protein sequence ID" value="TraesNOR5B03G03047710.1"/>
    <property type="gene ID" value="TraesNOR5B03G03047710"/>
</dbReference>
<dbReference type="STRING" id="4565.A0A3B6LY22"/>
<proteinExistence type="predicted"/>
<dbReference type="RefSeq" id="XP_044391780.1">
    <property type="nucleotide sequence ID" value="XM_044535845.1"/>
</dbReference>
<dbReference type="GeneID" id="123114396"/>
<dbReference type="PANTHER" id="PTHR46224">
    <property type="entry name" value="ANKYRIN REPEAT FAMILY PROTEIN"/>
    <property type="match status" value="1"/>
</dbReference>
<evidence type="ECO:0000313" key="7">
    <source>
        <dbReference type="Proteomes" id="UP000019116"/>
    </source>
</evidence>
<dbReference type="OMA" id="VNTFRYL"/>
<dbReference type="InterPro" id="IPR036770">
    <property type="entry name" value="Ankyrin_rpt-contain_sf"/>
</dbReference>
<dbReference type="EnsemblPlants" id="TraesCS5B02G538200.1">
    <property type="protein sequence ID" value="TraesCS5B02G538200.1"/>
    <property type="gene ID" value="TraesCS5B02G538200"/>
</dbReference>
<dbReference type="SUPFAM" id="SSF48452">
    <property type="entry name" value="TPR-like"/>
    <property type="match status" value="1"/>
</dbReference>
<feature type="repeat" description="ANK" evidence="3">
    <location>
        <begin position="133"/>
        <end position="165"/>
    </location>
</feature>
<dbReference type="InterPro" id="IPR019734">
    <property type="entry name" value="TPR_rpt"/>
</dbReference>
<organism evidence="6">
    <name type="scientific">Triticum aestivum</name>
    <name type="common">Wheat</name>
    <dbReference type="NCBI Taxonomy" id="4565"/>
    <lineage>
        <taxon>Eukaryota</taxon>
        <taxon>Viridiplantae</taxon>
        <taxon>Streptophyta</taxon>
        <taxon>Embryophyta</taxon>
        <taxon>Tracheophyta</taxon>
        <taxon>Spermatophyta</taxon>
        <taxon>Magnoliopsida</taxon>
        <taxon>Liliopsida</taxon>
        <taxon>Poales</taxon>
        <taxon>Poaceae</taxon>
        <taxon>BOP clade</taxon>
        <taxon>Pooideae</taxon>
        <taxon>Triticodae</taxon>
        <taxon>Triticeae</taxon>
        <taxon>Triticinae</taxon>
        <taxon>Triticum</taxon>
    </lineage>
</organism>
<keyword evidence="1" id="KW-0677">Repeat</keyword>
<reference evidence="6" key="1">
    <citation type="submission" date="2018-08" db="EMBL/GenBank/DDBJ databases">
        <authorList>
            <person name="Rossello M."/>
        </authorList>
    </citation>
    <scope>NUCLEOTIDE SEQUENCE [LARGE SCALE GENOMIC DNA]</scope>
    <source>
        <strain evidence="6">cv. Chinese Spring</strain>
    </source>
</reference>
<dbReference type="Gene3D" id="1.25.40.20">
    <property type="entry name" value="Ankyrin repeat-containing domain"/>
    <property type="match status" value="2"/>
</dbReference>
<name>A0A3B6LY22_WHEAT</name>
<dbReference type="Pfam" id="PF07719">
    <property type="entry name" value="TPR_2"/>
    <property type="match status" value="1"/>
</dbReference>
<dbReference type="Pfam" id="PF13637">
    <property type="entry name" value="Ank_4"/>
    <property type="match status" value="1"/>
</dbReference>
<dbReference type="SMR" id="A0A3B6LY22"/>
<evidence type="ECO:0000256" key="1">
    <source>
        <dbReference type="ARBA" id="ARBA00022737"/>
    </source>
</evidence>
<dbReference type="InterPro" id="IPR011990">
    <property type="entry name" value="TPR-like_helical_dom_sf"/>
</dbReference>
<reference evidence="6" key="2">
    <citation type="submission" date="2018-10" db="UniProtKB">
        <authorList>
            <consortium name="EnsemblPlants"/>
        </authorList>
    </citation>
    <scope>IDENTIFICATION</scope>
</reference>
<dbReference type="PRINTS" id="PR01415">
    <property type="entry name" value="ANKYRIN"/>
</dbReference>
<evidence type="ECO:0000256" key="5">
    <source>
        <dbReference type="SAM" id="MobiDB-lite"/>
    </source>
</evidence>
<dbReference type="Gramene" id="TraesCS5B03G1339700.1">
    <property type="protein sequence ID" value="TraesCS5B03G1339700.1.CDS"/>
    <property type="gene ID" value="TraesCS5B03G1339700"/>
</dbReference>
<sequence length="445" mass="48220">MAPPRPRAAPSKRRAAPPNPTADDEFNLDLLRAASEGDLRLLKMLVWALDESTRDPREVVGAAKHKGVGALHIAARNGRLPVCRYLVEELGVDVDAVDNEDLTPPFWAMHGGRMDTMSYLLDHGANPHKVDDQGFNPLHRAARRGDPEMVELLLAKGVSVDPVSASGTPLHIAAYNGHDEAMKILLKHDADCNKIVPGAETPLLVAIAGSSVKCVKLLVEAGADVNDGLITPLVAAGAEKGSTACLKYLLEAGANPNVPDNFGRMPIEIAALDGSREDVEILFPVTYCIPTVHDWSIDGIIHHAKSASMKQGDHSNVRRMAELKSLAVNSLKRNDYFSAATLYSVAMKHDRHDATLLSNRSLCFLRMGNGHKALRDALACSEMRPGWPKGWYRLGAALMLLKDYESACNAFLEAAKLDPWSPDIEAVLREAMNSLKTSRGATMAT</sequence>
<evidence type="ECO:0000256" key="4">
    <source>
        <dbReference type="PROSITE-ProRule" id="PRU00339"/>
    </source>
</evidence>
<feature type="repeat" description="TPR" evidence="4">
    <location>
        <begin position="388"/>
        <end position="421"/>
    </location>
</feature>
<dbReference type="Proteomes" id="UP000019116">
    <property type="component" value="Chromosome 5B"/>
</dbReference>
<evidence type="ECO:0000256" key="2">
    <source>
        <dbReference type="ARBA" id="ARBA00022803"/>
    </source>
</evidence>
<keyword evidence="7" id="KW-1185">Reference proteome</keyword>
<dbReference type="PROSITE" id="PS50297">
    <property type="entry name" value="ANK_REP_REGION"/>
    <property type="match status" value="3"/>
</dbReference>
<evidence type="ECO:0000256" key="3">
    <source>
        <dbReference type="PROSITE-ProRule" id="PRU00023"/>
    </source>
</evidence>
<dbReference type="Gramene" id="TraesCS5B02G538200.1">
    <property type="protein sequence ID" value="TraesCS5B02G538200.1"/>
    <property type="gene ID" value="TraesCS5B02G538200"/>
</dbReference>
<feature type="repeat" description="ANK" evidence="3">
    <location>
        <begin position="165"/>
        <end position="193"/>
    </location>
</feature>
<dbReference type="Gramene" id="TraesNORUn03G04697090.1">
    <property type="protein sequence ID" value="TraesNORUn03G04697090.1"/>
    <property type="gene ID" value="TraesNORUn03G04697090"/>
</dbReference>
<keyword evidence="3" id="KW-0040">ANK repeat</keyword>
<protein>
    <submittedName>
        <fullName evidence="6">Uncharacterized protein</fullName>
    </submittedName>
</protein>